<name>A0AAU7ZTH9_9BACT</name>
<gene>
    <name evidence="4" type="ORF">RBB77_05080</name>
</gene>
<feature type="compositionally biased region" description="Acidic residues" evidence="1">
    <location>
        <begin position="49"/>
        <end position="61"/>
    </location>
</feature>
<dbReference type="EMBL" id="CP132942">
    <property type="protein sequence ID" value="XCB34271.1"/>
    <property type="molecule type" value="Genomic_DNA"/>
</dbReference>
<feature type="signal peptide" evidence="2">
    <location>
        <begin position="1"/>
        <end position="23"/>
    </location>
</feature>
<evidence type="ECO:0000313" key="4">
    <source>
        <dbReference type="EMBL" id="XCB34271.1"/>
    </source>
</evidence>
<dbReference type="AlphaFoldDB" id="A0AAU7ZTH9"/>
<accession>A0AAU7ZTH9</accession>
<proteinExistence type="predicted"/>
<feature type="region of interest" description="Disordered" evidence="1">
    <location>
        <begin position="26"/>
        <end position="61"/>
    </location>
</feature>
<reference evidence="4" key="2">
    <citation type="journal article" date="2024" name="Environ. Microbiol.">
        <title>Genome analysis and description of Tunturibacter gen. nov. expands the diversity of Terriglobia in tundra soils.</title>
        <authorList>
            <person name="Messyasz A."/>
            <person name="Mannisto M.K."/>
            <person name="Kerkhof L.J."/>
            <person name="Haggblom M.M."/>
        </authorList>
    </citation>
    <scope>NUCLEOTIDE SEQUENCE</scope>
    <source>
        <strain evidence="4">X5P6</strain>
    </source>
</reference>
<evidence type="ECO:0000259" key="3">
    <source>
        <dbReference type="Pfam" id="PF14067"/>
    </source>
</evidence>
<reference evidence="4" key="1">
    <citation type="submission" date="2023-08" db="EMBL/GenBank/DDBJ databases">
        <authorList>
            <person name="Messyasz A."/>
            <person name="Mannisto M.K."/>
            <person name="Kerkhof L.J."/>
            <person name="Haggblom M."/>
        </authorList>
    </citation>
    <scope>NUCLEOTIDE SEQUENCE</scope>
    <source>
        <strain evidence="4">X5P6</strain>
    </source>
</reference>
<dbReference type="InterPro" id="IPR036770">
    <property type="entry name" value="Ankyrin_rpt-contain_sf"/>
</dbReference>
<feature type="chain" id="PRO_5043605316" evidence="2">
    <location>
        <begin position="24"/>
        <end position="622"/>
    </location>
</feature>
<organism evidence="4">
    <name type="scientific">Tunturiibacter psychrotolerans</name>
    <dbReference type="NCBI Taxonomy" id="3069686"/>
    <lineage>
        <taxon>Bacteria</taxon>
        <taxon>Pseudomonadati</taxon>
        <taxon>Acidobacteriota</taxon>
        <taxon>Terriglobia</taxon>
        <taxon>Terriglobales</taxon>
        <taxon>Acidobacteriaceae</taxon>
        <taxon>Tunturiibacter</taxon>
    </lineage>
</organism>
<dbReference type="Pfam" id="PF14067">
    <property type="entry name" value="LssY_C"/>
    <property type="match status" value="1"/>
</dbReference>
<sequence length="622" mass="67645">MPTASRVVILVLGAFLASAVSSAGPQAAAQTKSAASAKDSQQSTAPGEAPDDADTQDTPDDELDTAAVTLDVSHTSPLIQKLYQATRETKEQPILDRLTEAKKLIADGADVKATDQYGRTALHWTIFGSSYSTKPKVIVAYEGIADQLIQRGVDINHEDIYNDTALDYLLYSPNFEIQTLLIENGATSGFLTAFFHFFNQENGDMPHTIAASVAQSRKADLAPGQTLSIRLNGPVYSEHSRTGDPVEATVTYPLCKSGENITCPKDELVLAPGTKVQATILFAQKAPDKYSRPRLVLDFSNIIHADGTRSPLYARVIDVDNARETVRNNEILGIVQPHASTKASVALAALGMSNPIAGYTIKGVSAVYGLSIRREILFPAGTDLQIQIVRPSMLKTRDTWSGWPVLPVDEKLKAIAAAAPLRVHTKDNKPSDLTNLIFIGSQQQLMAAFQEAGWFEADSLSMGSALKSVQATIRGSGYTSAPVSLLMIDGKPPDLIFQKSLDTFAKRHHIRIWKLPETYQGHEVWIGAATHDIAISTEKKGTKWSHRIDPHIDREREWIETDLLYKGTATSYALVDRPHAPKKTANATGDELLTDGRVSIVELGPTKPNILNPPSPVLQSRE</sequence>
<dbReference type="KEGG" id="tpsc:RBB77_05080"/>
<dbReference type="RefSeq" id="WP_353065251.1">
    <property type="nucleotide sequence ID" value="NZ_CP132942.1"/>
</dbReference>
<dbReference type="InterPro" id="IPR025902">
    <property type="entry name" value="LssY-like-C_dom"/>
</dbReference>
<keyword evidence="2" id="KW-0732">Signal</keyword>
<dbReference type="Gene3D" id="1.25.40.20">
    <property type="entry name" value="Ankyrin repeat-containing domain"/>
    <property type="match status" value="1"/>
</dbReference>
<evidence type="ECO:0000256" key="1">
    <source>
        <dbReference type="SAM" id="MobiDB-lite"/>
    </source>
</evidence>
<dbReference type="SUPFAM" id="SSF48403">
    <property type="entry name" value="Ankyrin repeat"/>
    <property type="match status" value="1"/>
</dbReference>
<protein>
    <submittedName>
        <fullName evidence="4">LssY C-terminal domain-containing protein</fullName>
    </submittedName>
</protein>
<evidence type="ECO:0000256" key="2">
    <source>
        <dbReference type="SAM" id="SignalP"/>
    </source>
</evidence>
<feature type="domain" description="LssY-like C-terminal" evidence="3">
    <location>
        <begin position="421"/>
        <end position="597"/>
    </location>
</feature>
<feature type="compositionally biased region" description="Low complexity" evidence="1">
    <location>
        <begin position="26"/>
        <end position="45"/>
    </location>
</feature>